<accession>A0A438D0U9</accession>
<protein>
    <submittedName>
        <fullName evidence="1">Transposon Ty3-I Gag-Pol polyprotein</fullName>
    </submittedName>
</protein>
<dbReference type="EMBL" id="QGNW01001862">
    <property type="protein sequence ID" value="RVW29099.1"/>
    <property type="molecule type" value="Genomic_DNA"/>
</dbReference>
<comment type="caution">
    <text evidence="1">The sequence shown here is derived from an EMBL/GenBank/DDBJ whole genome shotgun (WGS) entry which is preliminary data.</text>
</comment>
<reference evidence="1 2" key="1">
    <citation type="journal article" date="2018" name="PLoS Genet.">
        <title>Population sequencing reveals clonal diversity and ancestral inbreeding in the grapevine cultivar Chardonnay.</title>
        <authorList>
            <person name="Roach M.J."/>
            <person name="Johnson D.L."/>
            <person name="Bohlmann J."/>
            <person name="van Vuuren H.J."/>
            <person name="Jones S.J."/>
            <person name="Pretorius I.S."/>
            <person name="Schmidt S.A."/>
            <person name="Borneman A.R."/>
        </authorList>
    </citation>
    <scope>NUCLEOTIDE SEQUENCE [LARGE SCALE GENOMIC DNA]</scope>
    <source>
        <strain evidence="2">cv. Chardonnay</strain>
        <tissue evidence="1">Leaf</tissue>
    </source>
</reference>
<dbReference type="Proteomes" id="UP000288805">
    <property type="component" value="Unassembled WGS sequence"/>
</dbReference>
<evidence type="ECO:0000313" key="2">
    <source>
        <dbReference type="Proteomes" id="UP000288805"/>
    </source>
</evidence>
<dbReference type="AlphaFoldDB" id="A0A438D0U9"/>
<name>A0A438D0U9_VITVI</name>
<dbReference type="InterPro" id="IPR043128">
    <property type="entry name" value="Rev_trsase/Diguanyl_cyclase"/>
</dbReference>
<dbReference type="PANTHER" id="PTHR24559:SF457">
    <property type="entry name" value="RNA-DIRECTED DNA POLYMERASE HOMOLOG"/>
    <property type="match status" value="1"/>
</dbReference>
<dbReference type="SUPFAM" id="SSF56672">
    <property type="entry name" value="DNA/RNA polymerases"/>
    <property type="match status" value="1"/>
</dbReference>
<dbReference type="InterPro" id="IPR043502">
    <property type="entry name" value="DNA/RNA_pol_sf"/>
</dbReference>
<evidence type="ECO:0000313" key="1">
    <source>
        <dbReference type="EMBL" id="RVW29099.1"/>
    </source>
</evidence>
<dbReference type="Gene3D" id="3.30.70.270">
    <property type="match status" value="1"/>
</dbReference>
<proteinExistence type="predicted"/>
<organism evidence="1 2">
    <name type="scientific">Vitis vinifera</name>
    <name type="common">Grape</name>
    <dbReference type="NCBI Taxonomy" id="29760"/>
    <lineage>
        <taxon>Eukaryota</taxon>
        <taxon>Viridiplantae</taxon>
        <taxon>Streptophyta</taxon>
        <taxon>Embryophyta</taxon>
        <taxon>Tracheophyta</taxon>
        <taxon>Spermatophyta</taxon>
        <taxon>Magnoliopsida</taxon>
        <taxon>eudicotyledons</taxon>
        <taxon>Gunneridae</taxon>
        <taxon>Pentapetalae</taxon>
        <taxon>rosids</taxon>
        <taxon>Vitales</taxon>
        <taxon>Vitaceae</taxon>
        <taxon>Viteae</taxon>
        <taxon>Vitis</taxon>
    </lineage>
</organism>
<dbReference type="InterPro" id="IPR053134">
    <property type="entry name" value="RNA-dir_DNA_polymerase"/>
</dbReference>
<dbReference type="Gene3D" id="3.10.10.10">
    <property type="entry name" value="HIV Type 1 Reverse Transcriptase, subunit A, domain 1"/>
    <property type="match status" value="1"/>
</dbReference>
<gene>
    <name evidence="1" type="primary">TY3B-I_465</name>
    <name evidence="1" type="ORF">CK203_112335</name>
</gene>
<dbReference type="PANTHER" id="PTHR24559">
    <property type="entry name" value="TRANSPOSON TY3-I GAG-POL POLYPROTEIN"/>
    <property type="match status" value="1"/>
</dbReference>
<sequence length="110" mass="12593">MIALNAKMKMYDGSKCQMKTNNGFEHQTETAALNAKWRNVVPVPKKDGKVRVCVDFRDLNKGNPKDDFPLSHIDMLVDNIASHSMLSFMDRFSKYSQVLMALEDMEKTSF</sequence>